<organism evidence="2 3">
    <name type="scientific">Halanaerobium salsuginis</name>
    <dbReference type="NCBI Taxonomy" id="29563"/>
    <lineage>
        <taxon>Bacteria</taxon>
        <taxon>Bacillati</taxon>
        <taxon>Bacillota</taxon>
        <taxon>Clostridia</taxon>
        <taxon>Halanaerobiales</taxon>
        <taxon>Halanaerobiaceae</taxon>
        <taxon>Halanaerobium</taxon>
    </lineage>
</organism>
<accession>A0A1I4HCP4</accession>
<dbReference type="STRING" id="29563.SAMN02983006_01048"/>
<dbReference type="InterPro" id="IPR029052">
    <property type="entry name" value="Metallo-depent_PP-like"/>
</dbReference>
<dbReference type="GO" id="GO:0016787">
    <property type="term" value="F:hydrolase activity"/>
    <property type="evidence" value="ECO:0007669"/>
    <property type="project" value="InterPro"/>
</dbReference>
<dbReference type="Pfam" id="PF00149">
    <property type="entry name" value="Metallophos"/>
    <property type="match status" value="1"/>
</dbReference>
<sequence>MTSILQKVMRDVSTGINNFKNRYKLPAEFHTSGQFKIMHISDTPESIYAHVYKVLTYSQPDLIIHTGDLVDNLKLEDNYGDLIADYRHKAANLIDKLEHLTSARIIYVPGNHDDYSVIMANSKRGEVLPEGSIIDLAGVKLGLAHQIENLPEKADFQLFGHSSAVQKASTSATEYLNGILNINFLLLPAGKSYQVSYPWSIDQGRQYKRFNMI</sequence>
<feature type="domain" description="Calcineurin-like phosphoesterase" evidence="1">
    <location>
        <begin position="35"/>
        <end position="209"/>
    </location>
</feature>
<dbReference type="Gene3D" id="3.60.21.10">
    <property type="match status" value="1"/>
</dbReference>
<dbReference type="Proteomes" id="UP000199006">
    <property type="component" value="Unassembled WGS sequence"/>
</dbReference>
<evidence type="ECO:0000313" key="3">
    <source>
        <dbReference type="Proteomes" id="UP000199006"/>
    </source>
</evidence>
<keyword evidence="3" id="KW-1185">Reference proteome</keyword>
<proteinExistence type="predicted"/>
<dbReference type="InterPro" id="IPR004843">
    <property type="entry name" value="Calcineurin-like_PHP"/>
</dbReference>
<name>A0A1I4HCP4_9FIRM</name>
<dbReference type="OrthoDB" id="2111073at2"/>
<dbReference type="RefSeq" id="WP_089860708.1">
    <property type="nucleotide sequence ID" value="NZ_FOTI01000010.1"/>
</dbReference>
<evidence type="ECO:0000259" key="1">
    <source>
        <dbReference type="Pfam" id="PF00149"/>
    </source>
</evidence>
<dbReference type="AlphaFoldDB" id="A0A1I4HCP4"/>
<dbReference type="SUPFAM" id="SSF56300">
    <property type="entry name" value="Metallo-dependent phosphatases"/>
    <property type="match status" value="1"/>
</dbReference>
<gene>
    <name evidence="2" type="ORF">SAMN02983006_01048</name>
</gene>
<evidence type="ECO:0000313" key="2">
    <source>
        <dbReference type="EMBL" id="SFL39550.1"/>
    </source>
</evidence>
<dbReference type="EMBL" id="FOTI01000010">
    <property type="protein sequence ID" value="SFL39550.1"/>
    <property type="molecule type" value="Genomic_DNA"/>
</dbReference>
<reference evidence="2 3" key="1">
    <citation type="submission" date="2016-10" db="EMBL/GenBank/DDBJ databases">
        <authorList>
            <person name="de Groot N.N."/>
        </authorList>
    </citation>
    <scope>NUCLEOTIDE SEQUENCE [LARGE SCALE GENOMIC DNA]</scope>
    <source>
        <strain evidence="2 3">ATCC 51327</strain>
    </source>
</reference>
<protein>
    <submittedName>
        <fullName evidence="2">Predicted phosphodiesterase</fullName>
    </submittedName>
</protein>